<reference evidence="1 2" key="1">
    <citation type="submission" date="2019-10" db="EMBL/GenBank/DDBJ databases">
        <title>The Genome Sequence of Clostridium tarantellae Isolated from Fish Brain.</title>
        <authorList>
            <person name="Bano L."/>
            <person name="Kiel M."/>
            <person name="Sales G."/>
            <person name="Doxey A.C."/>
            <person name="Mansfield M.J."/>
            <person name="Schiavone M."/>
            <person name="Rossetto O."/>
            <person name="Pirazzini M."/>
            <person name="Dobrindt U."/>
            <person name="Montecucco C."/>
        </authorList>
    </citation>
    <scope>NUCLEOTIDE SEQUENCE [LARGE SCALE GENOMIC DNA]</scope>
    <source>
        <strain evidence="1 2">DSM 3997</strain>
    </source>
</reference>
<dbReference type="RefSeq" id="WP_152888204.1">
    <property type="nucleotide sequence ID" value="NZ_WHJC01000035.1"/>
</dbReference>
<keyword evidence="2" id="KW-1185">Reference proteome</keyword>
<sequence length="255" mass="29493">MKYIDFLNNSLVSIKMKIFYYVPGKQGIQSTESPIIKTGIYKTVSMPDNTYSILIRMFFEDSKGLWKEFGNTSLASAINKCYEIFGSESKINFHEIDCSKLRGFNYAYFVNKSENLLKGVLSYTLKRESYKEETKEIKKYKEVFLNIPADATNIIFTLFVLEKKTFSKDVWHQIINERIAGRIPKVCYEITGKWPNIIAKKIQCPPENSVETLLGFNGSTNENNLNPENTKIIKKTCSCCRKCCCNRCCYYNNKC</sequence>
<name>A0A6I1MJC9_9CLOT</name>
<proteinExistence type="predicted"/>
<organism evidence="1 2">
    <name type="scientific">Clostridium tarantellae</name>
    <dbReference type="NCBI Taxonomy" id="39493"/>
    <lineage>
        <taxon>Bacteria</taxon>
        <taxon>Bacillati</taxon>
        <taxon>Bacillota</taxon>
        <taxon>Clostridia</taxon>
        <taxon>Eubacteriales</taxon>
        <taxon>Clostridiaceae</taxon>
        <taxon>Clostridium</taxon>
    </lineage>
</organism>
<dbReference type="AlphaFoldDB" id="A0A6I1MJC9"/>
<evidence type="ECO:0000313" key="2">
    <source>
        <dbReference type="Proteomes" id="UP000430345"/>
    </source>
</evidence>
<protein>
    <submittedName>
        <fullName evidence="1">Uncharacterized protein</fullName>
    </submittedName>
</protein>
<gene>
    <name evidence="1" type="ORF">GBZ86_04630</name>
</gene>
<dbReference type="Proteomes" id="UP000430345">
    <property type="component" value="Unassembled WGS sequence"/>
</dbReference>
<comment type="caution">
    <text evidence="1">The sequence shown here is derived from an EMBL/GenBank/DDBJ whole genome shotgun (WGS) entry which is preliminary data.</text>
</comment>
<accession>A0A6I1MJC9</accession>
<evidence type="ECO:0000313" key="1">
    <source>
        <dbReference type="EMBL" id="MPQ43044.1"/>
    </source>
</evidence>
<dbReference type="EMBL" id="WHJC01000035">
    <property type="protein sequence ID" value="MPQ43044.1"/>
    <property type="molecule type" value="Genomic_DNA"/>
</dbReference>